<dbReference type="EMBL" id="JBFNXX010000005">
    <property type="protein sequence ID" value="MEW9919522.1"/>
    <property type="molecule type" value="Genomic_DNA"/>
</dbReference>
<evidence type="ECO:0000313" key="2">
    <source>
        <dbReference type="Proteomes" id="UP001556098"/>
    </source>
</evidence>
<dbReference type="RefSeq" id="WP_367877230.1">
    <property type="nucleotide sequence ID" value="NZ_JBFNXX010000005.1"/>
</dbReference>
<reference evidence="1 2" key="1">
    <citation type="submission" date="2024-07" db="EMBL/GenBank/DDBJ databases">
        <title>Marimonas sp.nov., isolated from tidal-flat sediment.</title>
        <authorList>
            <person name="Jayan J.N."/>
            <person name="Lee S.S."/>
        </authorList>
    </citation>
    <scope>NUCLEOTIDE SEQUENCE [LARGE SCALE GENOMIC DNA]</scope>
    <source>
        <strain evidence="1 2">MJW-29</strain>
    </source>
</reference>
<name>A0ABV3RKM5_9RHOB</name>
<evidence type="ECO:0000313" key="1">
    <source>
        <dbReference type="EMBL" id="MEW9919522.1"/>
    </source>
</evidence>
<dbReference type="Proteomes" id="UP001556098">
    <property type="component" value="Unassembled WGS sequence"/>
</dbReference>
<accession>A0ABV3RKM5</accession>
<gene>
    <name evidence="1" type="ORF">AB2B41_07905</name>
</gene>
<keyword evidence="2" id="KW-1185">Reference proteome</keyword>
<sequence>MGKLLFGIVGLILGAGLGAFVVAPVMSGAAAGIGVATGLSAGICATVQAAQEEGLLSAQQVDQVLGRAAADMSALAGQAAPGGVVGGVEECATVMERLQAANEN</sequence>
<organism evidence="1 2">
    <name type="scientific">Sulfitobacter sediminis</name>
    <dbReference type="NCBI Taxonomy" id="3234186"/>
    <lineage>
        <taxon>Bacteria</taxon>
        <taxon>Pseudomonadati</taxon>
        <taxon>Pseudomonadota</taxon>
        <taxon>Alphaproteobacteria</taxon>
        <taxon>Rhodobacterales</taxon>
        <taxon>Roseobacteraceae</taxon>
        <taxon>Sulfitobacter</taxon>
    </lineage>
</organism>
<proteinExistence type="predicted"/>
<comment type="caution">
    <text evidence="1">The sequence shown here is derived from an EMBL/GenBank/DDBJ whole genome shotgun (WGS) entry which is preliminary data.</text>
</comment>
<protein>
    <submittedName>
        <fullName evidence="1">Uncharacterized protein</fullName>
    </submittedName>
</protein>